<gene>
    <name evidence="3" type="ORF">HMPREF9135_0151</name>
</gene>
<evidence type="ECO:0000259" key="2">
    <source>
        <dbReference type="Pfam" id="PF13568"/>
    </source>
</evidence>
<organism evidence="3 4">
    <name type="scientific">Segatella baroniae F0067</name>
    <dbReference type="NCBI Taxonomy" id="1115809"/>
    <lineage>
        <taxon>Bacteria</taxon>
        <taxon>Pseudomonadati</taxon>
        <taxon>Bacteroidota</taxon>
        <taxon>Bacteroidia</taxon>
        <taxon>Bacteroidales</taxon>
        <taxon>Prevotellaceae</taxon>
        <taxon>Segatella</taxon>
    </lineage>
</organism>
<keyword evidence="1" id="KW-0732">Signal</keyword>
<dbReference type="Proteomes" id="UP000016648">
    <property type="component" value="Unassembled WGS sequence"/>
</dbReference>
<accession>U2NPT7</accession>
<dbReference type="Pfam" id="PF13568">
    <property type="entry name" value="OMP_b-brl_2"/>
    <property type="match status" value="1"/>
</dbReference>
<dbReference type="AlphaFoldDB" id="U2NPT7"/>
<dbReference type="PATRIC" id="fig|1115809.3.peg.623"/>
<feature type="chain" id="PRO_5004633214" evidence="1">
    <location>
        <begin position="20"/>
        <end position="206"/>
    </location>
</feature>
<comment type="caution">
    <text evidence="3">The sequence shown here is derived from an EMBL/GenBank/DDBJ whole genome shotgun (WGS) entry which is preliminary data.</text>
</comment>
<keyword evidence="4" id="KW-1185">Reference proteome</keyword>
<name>U2NPT7_9BACT</name>
<protein>
    <submittedName>
        <fullName evidence="3">Outer membrane protein beta-barrel domain protein</fullName>
    </submittedName>
</protein>
<evidence type="ECO:0000313" key="4">
    <source>
        <dbReference type="Proteomes" id="UP000016648"/>
    </source>
</evidence>
<evidence type="ECO:0000313" key="3">
    <source>
        <dbReference type="EMBL" id="ERK40060.1"/>
    </source>
</evidence>
<evidence type="ECO:0000256" key="1">
    <source>
        <dbReference type="SAM" id="SignalP"/>
    </source>
</evidence>
<dbReference type="EMBL" id="AWEY01000008">
    <property type="protein sequence ID" value="ERK40060.1"/>
    <property type="molecule type" value="Genomic_DNA"/>
</dbReference>
<proteinExistence type="predicted"/>
<dbReference type="RefSeq" id="WP_021589189.1">
    <property type="nucleotide sequence ID" value="NZ_AWEY01000008.1"/>
</dbReference>
<feature type="signal peptide" evidence="1">
    <location>
        <begin position="1"/>
        <end position="19"/>
    </location>
</feature>
<feature type="domain" description="Outer membrane protein beta-barrel" evidence="2">
    <location>
        <begin position="18"/>
        <end position="182"/>
    </location>
</feature>
<dbReference type="Gene3D" id="2.40.160.20">
    <property type="match status" value="1"/>
</dbReference>
<sequence length="206" mass="21697">MKKLCFVACLLMAATSSFAQRNVGAITIQPKLGLNIASMSNAEGADARFALAAGAEFEYQATSMVALTAGALYSQQGIKGSESGIGGTIKMDYINIPVLANVYVAKGFAVKLGLQPGILVNDKVKVTGKGVSAEVDLEKALHEGGLTEAKVNSFDLAMPVGASYEINNVVVDARYNLGLTKIVSGIDETTKHQVFQLTVGYKFNLK</sequence>
<dbReference type="InterPro" id="IPR025665">
    <property type="entry name" value="Beta-barrel_OMP_2"/>
</dbReference>
<reference evidence="3 4" key="1">
    <citation type="submission" date="2013-08" db="EMBL/GenBank/DDBJ databases">
        <authorList>
            <person name="Durkin A.S."/>
            <person name="Haft D.R."/>
            <person name="McCorrison J."/>
            <person name="Torralba M."/>
            <person name="Gillis M."/>
            <person name="Haft D.H."/>
            <person name="Methe B."/>
            <person name="Sutton G."/>
            <person name="Nelson K.E."/>
        </authorList>
    </citation>
    <scope>NUCLEOTIDE SEQUENCE [LARGE SCALE GENOMIC DNA]</scope>
    <source>
        <strain evidence="3 4">F0067</strain>
    </source>
</reference>